<protein>
    <recommendedName>
        <fullName evidence="3">SMP-30/Gluconolactonase/LRE-like region domain-containing protein</fullName>
    </recommendedName>
</protein>
<dbReference type="SUPFAM" id="SSF63829">
    <property type="entry name" value="Calcium-dependent phosphotriesterase"/>
    <property type="match status" value="1"/>
</dbReference>
<dbReference type="SUPFAM" id="SSF63446">
    <property type="entry name" value="Type I dockerin domain"/>
    <property type="match status" value="1"/>
</dbReference>
<dbReference type="EMBL" id="BARS01044797">
    <property type="protein sequence ID" value="GAG39893.1"/>
    <property type="molecule type" value="Genomic_DNA"/>
</dbReference>
<evidence type="ECO:0000313" key="2">
    <source>
        <dbReference type="EMBL" id="GAG39893.1"/>
    </source>
</evidence>
<sequence length="249" mass="27181">RPEFALETVVGFDEPNAVAIDADGRVWVTEEHGDRVSRIIPPNKHSIPPENSVVDLVVDLGAGAAPYNFSDMTGQVTLHTSATGTWNVIYDGGAFGAEWHLVTWNRESCVDPHEPEGTTLTVEVRASDFQAGLTSEPWTQPERSGKRLDAPPAAPLPDNLVGRYMEVRVRFRGSCPGTDFETPVVCDLTVSHGLGDMNCDGYVTSFDIDPFALAVANRQAYEAAYPDCDYWLADIDSDGDVDAFDIDLF</sequence>
<evidence type="ECO:0000256" key="1">
    <source>
        <dbReference type="SAM" id="MobiDB-lite"/>
    </source>
</evidence>
<name>X0XTB5_9ZZZZ</name>
<feature type="non-terminal residue" evidence="2">
    <location>
        <position position="249"/>
    </location>
</feature>
<accession>X0XTB5</accession>
<gene>
    <name evidence="2" type="ORF">S01H1_67615</name>
</gene>
<proteinExistence type="predicted"/>
<dbReference type="Gene3D" id="1.10.1330.10">
    <property type="entry name" value="Dockerin domain"/>
    <property type="match status" value="1"/>
</dbReference>
<feature type="non-terminal residue" evidence="2">
    <location>
        <position position="1"/>
    </location>
</feature>
<dbReference type="InterPro" id="IPR036439">
    <property type="entry name" value="Dockerin_dom_sf"/>
</dbReference>
<evidence type="ECO:0008006" key="3">
    <source>
        <dbReference type="Google" id="ProtNLM"/>
    </source>
</evidence>
<dbReference type="GO" id="GO:0000272">
    <property type="term" value="P:polysaccharide catabolic process"/>
    <property type="evidence" value="ECO:0007669"/>
    <property type="project" value="InterPro"/>
</dbReference>
<feature type="region of interest" description="Disordered" evidence="1">
    <location>
        <begin position="132"/>
        <end position="152"/>
    </location>
</feature>
<reference evidence="2" key="1">
    <citation type="journal article" date="2014" name="Front. Microbiol.">
        <title>High frequency of phylogenetically diverse reductive dehalogenase-homologous genes in deep subseafloor sedimentary metagenomes.</title>
        <authorList>
            <person name="Kawai M."/>
            <person name="Futagami T."/>
            <person name="Toyoda A."/>
            <person name="Takaki Y."/>
            <person name="Nishi S."/>
            <person name="Hori S."/>
            <person name="Arai W."/>
            <person name="Tsubouchi T."/>
            <person name="Morono Y."/>
            <person name="Uchiyama I."/>
            <person name="Ito T."/>
            <person name="Fujiyama A."/>
            <person name="Inagaki F."/>
            <person name="Takami H."/>
        </authorList>
    </citation>
    <scope>NUCLEOTIDE SEQUENCE</scope>
    <source>
        <strain evidence="2">Expedition CK06-06</strain>
    </source>
</reference>
<dbReference type="AlphaFoldDB" id="X0XTB5"/>
<organism evidence="2">
    <name type="scientific">marine sediment metagenome</name>
    <dbReference type="NCBI Taxonomy" id="412755"/>
    <lineage>
        <taxon>unclassified sequences</taxon>
        <taxon>metagenomes</taxon>
        <taxon>ecological metagenomes</taxon>
    </lineage>
</organism>
<feature type="compositionally biased region" description="Polar residues" evidence="1">
    <location>
        <begin position="132"/>
        <end position="142"/>
    </location>
</feature>
<comment type="caution">
    <text evidence="2">The sequence shown here is derived from an EMBL/GenBank/DDBJ whole genome shotgun (WGS) entry which is preliminary data.</text>
</comment>